<protein>
    <recommendedName>
        <fullName evidence="3">HTH arsR-type domain-containing protein</fullName>
    </recommendedName>
</protein>
<dbReference type="HOGENOM" id="CLU_2802041_0_0_2"/>
<evidence type="ECO:0008006" key="3">
    <source>
        <dbReference type="Google" id="ProtNLM"/>
    </source>
</evidence>
<proteinExistence type="predicted"/>
<dbReference type="KEGG" id="gac:GACE_2219"/>
<evidence type="ECO:0000313" key="2">
    <source>
        <dbReference type="Proteomes" id="UP000030624"/>
    </source>
</evidence>
<evidence type="ECO:0000313" key="1">
    <source>
        <dbReference type="EMBL" id="AIY91240.1"/>
    </source>
</evidence>
<gene>
    <name evidence="1" type="ORF">GACE_2219</name>
</gene>
<dbReference type="eggNOG" id="arCOG01684">
    <property type="taxonomic scope" value="Archaea"/>
</dbReference>
<dbReference type="InterPro" id="IPR036390">
    <property type="entry name" value="WH_DNA-bd_sf"/>
</dbReference>
<dbReference type="SUPFAM" id="SSF46785">
    <property type="entry name" value="Winged helix' DNA-binding domain"/>
    <property type="match status" value="1"/>
</dbReference>
<sequence>MDELKMDGKTAKYHLDKLERLGIVSSYFEGKRRYYQLVKEVVIMISPPPNRKFVVAALEKHSSEISL</sequence>
<reference evidence="1 2" key="1">
    <citation type="journal article" date="2015" name="Appl. Environ. Microbiol.">
        <title>The Geoglobus acetivorans genome: Fe(III) reduction, acetate utilization, autotrophic growth, and degradation of aromatic compounds in a hyperthermophilic archaeon.</title>
        <authorList>
            <person name="Mardanov A.V."/>
            <person name="Slododkina G.B."/>
            <person name="Slobodkin A.I."/>
            <person name="Beletsky A.V."/>
            <person name="Gavrilov S.N."/>
            <person name="Kublanov I.V."/>
            <person name="Bonch-Osmolovskaya E.A."/>
            <person name="Skryabin K.G."/>
            <person name="Ravin N.V."/>
        </authorList>
    </citation>
    <scope>NUCLEOTIDE SEQUENCE [LARGE SCALE GENOMIC DNA]</scope>
    <source>
        <strain evidence="1 2">SBH6</strain>
    </source>
</reference>
<dbReference type="Proteomes" id="UP000030624">
    <property type="component" value="Chromosome"/>
</dbReference>
<dbReference type="InterPro" id="IPR011991">
    <property type="entry name" value="ArsR-like_HTH"/>
</dbReference>
<dbReference type="STRING" id="565033.GACE_2219"/>
<dbReference type="Gene3D" id="1.10.10.10">
    <property type="entry name" value="Winged helix-like DNA-binding domain superfamily/Winged helix DNA-binding domain"/>
    <property type="match status" value="1"/>
</dbReference>
<dbReference type="InterPro" id="IPR036388">
    <property type="entry name" value="WH-like_DNA-bd_sf"/>
</dbReference>
<dbReference type="AlphaFoldDB" id="A0A0A7GGQ7"/>
<organism evidence="1 2">
    <name type="scientific">Geoglobus acetivorans</name>
    <dbReference type="NCBI Taxonomy" id="565033"/>
    <lineage>
        <taxon>Archaea</taxon>
        <taxon>Methanobacteriati</taxon>
        <taxon>Methanobacteriota</taxon>
        <taxon>Archaeoglobi</taxon>
        <taxon>Archaeoglobales</taxon>
        <taxon>Archaeoglobaceae</taxon>
        <taxon>Geoglobus</taxon>
    </lineage>
</organism>
<dbReference type="EMBL" id="CP009552">
    <property type="protein sequence ID" value="AIY91240.1"/>
    <property type="molecule type" value="Genomic_DNA"/>
</dbReference>
<accession>A0A0A7GGQ7</accession>
<dbReference type="CDD" id="cd00090">
    <property type="entry name" value="HTH_ARSR"/>
    <property type="match status" value="1"/>
</dbReference>
<name>A0A0A7GGQ7_GEOAI</name>